<dbReference type="Gene3D" id="1.20.90.10">
    <property type="entry name" value="Phospholipase A2 domain"/>
    <property type="match status" value="1"/>
</dbReference>
<dbReference type="AlphaFoldDB" id="A0AAV8YG23"/>
<feature type="domain" description="Phospholipase A2-like" evidence="1">
    <location>
        <begin position="36"/>
        <end position="108"/>
    </location>
</feature>
<name>A0AAV8YG23_9CUCU</name>
<evidence type="ECO:0000313" key="3">
    <source>
        <dbReference type="Proteomes" id="UP001162162"/>
    </source>
</evidence>
<reference evidence="2" key="1">
    <citation type="journal article" date="2023" name="Insect Mol. Biol.">
        <title>Genome sequencing provides insights into the evolution of gene families encoding plant cell wall-degrading enzymes in longhorned beetles.</title>
        <authorList>
            <person name="Shin N.R."/>
            <person name="Okamura Y."/>
            <person name="Kirsch R."/>
            <person name="Pauchet Y."/>
        </authorList>
    </citation>
    <scope>NUCLEOTIDE SEQUENCE</scope>
    <source>
        <strain evidence="2">AMC_N1</strain>
    </source>
</reference>
<gene>
    <name evidence="2" type="ORF">NQ318_007533</name>
</gene>
<dbReference type="InterPro" id="IPR013607">
    <property type="entry name" value="Phospholipase_A2-like"/>
</dbReference>
<evidence type="ECO:0000259" key="1">
    <source>
        <dbReference type="Pfam" id="PF08398"/>
    </source>
</evidence>
<dbReference type="GO" id="GO:0050482">
    <property type="term" value="P:arachidonate secretion"/>
    <property type="evidence" value="ECO:0007669"/>
    <property type="project" value="InterPro"/>
</dbReference>
<dbReference type="GO" id="GO:0006644">
    <property type="term" value="P:phospholipid metabolic process"/>
    <property type="evidence" value="ECO:0007669"/>
    <property type="project" value="InterPro"/>
</dbReference>
<dbReference type="GO" id="GO:0005198">
    <property type="term" value="F:structural molecule activity"/>
    <property type="evidence" value="ECO:0007669"/>
    <property type="project" value="InterPro"/>
</dbReference>
<organism evidence="2 3">
    <name type="scientific">Aromia moschata</name>
    <dbReference type="NCBI Taxonomy" id="1265417"/>
    <lineage>
        <taxon>Eukaryota</taxon>
        <taxon>Metazoa</taxon>
        <taxon>Ecdysozoa</taxon>
        <taxon>Arthropoda</taxon>
        <taxon>Hexapoda</taxon>
        <taxon>Insecta</taxon>
        <taxon>Pterygota</taxon>
        <taxon>Neoptera</taxon>
        <taxon>Endopterygota</taxon>
        <taxon>Coleoptera</taxon>
        <taxon>Polyphaga</taxon>
        <taxon>Cucujiformia</taxon>
        <taxon>Chrysomeloidea</taxon>
        <taxon>Cerambycidae</taxon>
        <taxon>Cerambycinae</taxon>
        <taxon>Callichromatini</taxon>
        <taxon>Aromia</taxon>
    </lineage>
</organism>
<evidence type="ECO:0000313" key="2">
    <source>
        <dbReference type="EMBL" id="KAJ8949432.1"/>
    </source>
</evidence>
<keyword evidence="3" id="KW-1185">Reference proteome</keyword>
<proteinExistence type="predicted"/>
<dbReference type="GO" id="GO:0004623">
    <property type="term" value="F:phospholipase A2 activity"/>
    <property type="evidence" value="ECO:0007669"/>
    <property type="project" value="InterPro"/>
</dbReference>
<accession>A0AAV8YG23</accession>
<protein>
    <recommendedName>
        <fullName evidence="1">Phospholipase A2-like domain-containing protein</fullName>
    </recommendedName>
</protein>
<sequence>MSTVERKGCPRCLYCRGSSKTGSGIVNSLINKLPIELHLPGGYQYCGPGTKLRKRLARGDPGINPLDVACKHHDIAYSQNTDLTARHKADYELEQRAWERVKSNDANVGEKVAALLVTNIMKGKQRFGLGCQTTTTKKMKKKGRRIQQRMTKKIAFGSGIVQKVRNKLKTGGCKTIALKSPRKAVEIAVHAARQALKNAGGKRRIRTPRIIPIPKTGGILPLLPIFAGLSALGTLAGSAAGVSKVINDVKLGKQRLAEAERHNRSMESIALGKNGKGLYLKPYKTGLGLYLNARNQKLLNSLPRRPLTDLDLTAYSIKMKIPHFRGIFMRNNLPADGPRKNEAAIVNLDDVNGVGTHWVAYRKSGKLVNYYDSFGDLPPPIELVQYFEVAGLTPTVSAITMNGIKILIQFGADTCA</sequence>
<dbReference type="InterPro" id="IPR036444">
    <property type="entry name" value="PLipase_A2_dom_sf"/>
</dbReference>
<comment type="caution">
    <text evidence="2">The sequence shown here is derived from an EMBL/GenBank/DDBJ whole genome shotgun (WGS) entry which is preliminary data.</text>
</comment>
<dbReference type="Proteomes" id="UP001162162">
    <property type="component" value="Unassembled WGS sequence"/>
</dbReference>
<dbReference type="EMBL" id="JAPWTK010000118">
    <property type="protein sequence ID" value="KAJ8949432.1"/>
    <property type="molecule type" value="Genomic_DNA"/>
</dbReference>
<dbReference type="Pfam" id="PF08398">
    <property type="entry name" value="Phospholip_A2_4"/>
    <property type="match status" value="1"/>
</dbReference>
<dbReference type="Gene3D" id="3.40.395.10">
    <property type="entry name" value="Adenoviral Proteinase, Chain A"/>
    <property type="match status" value="1"/>
</dbReference>